<dbReference type="Gene3D" id="3.10.105.10">
    <property type="entry name" value="Dipeptide-binding Protein, Domain 3"/>
    <property type="match status" value="1"/>
</dbReference>
<dbReference type="SUPFAM" id="SSF53850">
    <property type="entry name" value="Periplasmic binding protein-like II"/>
    <property type="match status" value="1"/>
</dbReference>
<dbReference type="EMBL" id="QYTW02000002">
    <property type="protein sequence ID" value="RST61089.1"/>
    <property type="molecule type" value="Genomic_DNA"/>
</dbReference>
<reference evidence="1 2" key="1">
    <citation type="submission" date="2018-12" db="EMBL/GenBank/DDBJ databases">
        <authorList>
            <person name="Sun L."/>
            <person name="Chen Z."/>
        </authorList>
    </citation>
    <scope>NUCLEOTIDE SEQUENCE [LARGE SCALE GENOMIC DNA]</scope>
    <source>
        <strain evidence="1 2">LMG 29736</strain>
    </source>
</reference>
<organism evidence="1 2">
    <name type="scientific">Siminovitchia terrae</name>
    <name type="common">Bacillus terrae</name>
    <dbReference type="NCBI Taxonomy" id="1914933"/>
    <lineage>
        <taxon>Bacteria</taxon>
        <taxon>Bacillati</taxon>
        <taxon>Bacillota</taxon>
        <taxon>Bacilli</taxon>
        <taxon>Bacillales</taxon>
        <taxon>Bacillaceae</taxon>
        <taxon>Siminovitchia</taxon>
    </lineage>
</organism>
<comment type="caution">
    <text evidence="1">The sequence shown here is derived from an EMBL/GenBank/DDBJ whole genome shotgun (WGS) entry which is preliminary data.</text>
</comment>
<protein>
    <submittedName>
        <fullName evidence="1">Uncharacterized protein</fullName>
    </submittedName>
</protein>
<evidence type="ECO:0000313" key="1">
    <source>
        <dbReference type="EMBL" id="RST61089.1"/>
    </source>
</evidence>
<accession>A0A429XCK4</accession>
<name>A0A429XCK4_SIMTE</name>
<dbReference type="RefSeq" id="WP_120114726.1">
    <property type="nucleotide sequence ID" value="NZ_BORI01000005.1"/>
</dbReference>
<dbReference type="OrthoDB" id="9801912at2"/>
<proteinExistence type="predicted"/>
<evidence type="ECO:0000313" key="2">
    <source>
        <dbReference type="Proteomes" id="UP000287296"/>
    </source>
</evidence>
<dbReference type="Proteomes" id="UP000287296">
    <property type="component" value="Unassembled WGS sequence"/>
</dbReference>
<sequence>MKELGLKELPQLTYLYIFSDTGHDIAQTIQAQIKETLGVEIALESLEAKVFFDMQFEEGNNHFSFGGWTADYNDPMDFF</sequence>
<gene>
    <name evidence="1" type="ORF">D5F11_003295</name>
</gene>
<dbReference type="AlphaFoldDB" id="A0A429XCK4"/>